<evidence type="ECO:0000313" key="4">
    <source>
        <dbReference type="Proteomes" id="UP000559598"/>
    </source>
</evidence>
<dbReference type="AlphaFoldDB" id="A0A840DPX0"/>
<dbReference type="PROSITE" id="PS50943">
    <property type="entry name" value="HTH_CROC1"/>
    <property type="match status" value="1"/>
</dbReference>
<dbReference type="RefSeq" id="WP_171699985.1">
    <property type="nucleotide sequence ID" value="NZ_BMNP01000024.1"/>
</dbReference>
<dbReference type="PANTHER" id="PTHR46558">
    <property type="entry name" value="TRACRIPTIONAL REGULATORY PROTEIN-RELATED-RELATED"/>
    <property type="match status" value="1"/>
</dbReference>
<name>A0A840DPX0_9BACL</name>
<dbReference type="InterPro" id="IPR010982">
    <property type="entry name" value="Lambda_DNA-bd_dom_sf"/>
</dbReference>
<proteinExistence type="predicted"/>
<evidence type="ECO:0000259" key="2">
    <source>
        <dbReference type="PROSITE" id="PS50943"/>
    </source>
</evidence>
<dbReference type="CDD" id="cd00093">
    <property type="entry name" value="HTH_XRE"/>
    <property type="match status" value="1"/>
</dbReference>
<reference evidence="3 4" key="1">
    <citation type="submission" date="2020-08" db="EMBL/GenBank/DDBJ databases">
        <title>Genomic Encyclopedia of Type Strains, Phase IV (KMG-IV): sequencing the most valuable type-strain genomes for metagenomic binning, comparative biology and taxonomic classification.</title>
        <authorList>
            <person name="Goeker M."/>
        </authorList>
    </citation>
    <scope>NUCLEOTIDE SEQUENCE [LARGE SCALE GENOMIC DNA]</scope>
    <source>
        <strain evidence="3 4">DSM 17075</strain>
    </source>
</reference>
<dbReference type="Pfam" id="PF01381">
    <property type="entry name" value="HTH_3"/>
    <property type="match status" value="1"/>
</dbReference>
<dbReference type="InterPro" id="IPR001387">
    <property type="entry name" value="Cro/C1-type_HTH"/>
</dbReference>
<organism evidence="3 4">
    <name type="scientific">Anoxybacteroides voinovskiense</name>
    <dbReference type="NCBI Taxonomy" id="230470"/>
    <lineage>
        <taxon>Bacteria</taxon>
        <taxon>Bacillati</taxon>
        <taxon>Bacillota</taxon>
        <taxon>Bacilli</taxon>
        <taxon>Bacillales</taxon>
        <taxon>Anoxybacillaceae</taxon>
        <taxon>Anoxybacteroides</taxon>
    </lineage>
</organism>
<keyword evidence="4" id="KW-1185">Reference proteome</keyword>
<protein>
    <submittedName>
        <fullName evidence="3">Putative transcriptional regulator</fullName>
    </submittedName>
</protein>
<dbReference type="PANTHER" id="PTHR46558:SF4">
    <property type="entry name" value="DNA-BIDING PHAGE PROTEIN"/>
    <property type="match status" value="1"/>
</dbReference>
<dbReference type="SUPFAM" id="SSF47413">
    <property type="entry name" value="lambda repressor-like DNA-binding domains"/>
    <property type="match status" value="1"/>
</dbReference>
<dbReference type="Proteomes" id="UP000559598">
    <property type="component" value="Unassembled WGS sequence"/>
</dbReference>
<comment type="caution">
    <text evidence="3">The sequence shown here is derived from an EMBL/GenBank/DDBJ whole genome shotgun (WGS) entry which is preliminary data.</text>
</comment>
<sequence length="72" mass="8572">MQEKLIILRKKRGVTQKQLAEYLGITEKTYGLKERGEFQFTLEEMFKLRDFFGKRIEDIFLPRSNQNGDKTA</sequence>
<evidence type="ECO:0000256" key="1">
    <source>
        <dbReference type="ARBA" id="ARBA00023125"/>
    </source>
</evidence>
<dbReference type="EMBL" id="JACIDE010000025">
    <property type="protein sequence ID" value="MBB4075114.1"/>
    <property type="molecule type" value="Genomic_DNA"/>
</dbReference>
<accession>A0A840DPX0</accession>
<feature type="domain" description="HTH cro/C1-type" evidence="2">
    <location>
        <begin position="5"/>
        <end position="59"/>
    </location>
</feature>
<evidence type="ECO:0000313" key="3">
    <source>
        <dbReference type="EMBL" id="MBB4075114.1"/>
    </source>
</evidence>
<dbReference type="Gene3D" id="1.10.260.40">
    <property type="entry name" value="lambda repressor-like DNA-binding domains"/>
    <property type="match status" value="1"/>
</dbReference>
<gene>
    <name evidence="3" type="ORF">GGR02_002916</name>
</gene>
<dbReference type="GO" id="GO:0003677">
    <property type="term" value="F:DNA binding"/>
    <property type="evidence" value="ECO:0007669"/>
    <property type="project" value="UniProtKB-KW"/>
</dbReference>
<dbReference type="SMART" id="SM00530">
    <property type="entry name" value="HTH_XRE"/>
    <property type="match status" value="1"/>
</dbReference>
<keyword evidence="1" id="KW-0238">DNA-binding</keyword>